<feature type="domain" description="Mycothiol-dependent maleylpyruvate isomerase metal-binding" evidence="2">
    <location>
        <begin position="11"/>
        <end position="138"/>
    </location>
</feature>
<dbReference type="InterPro" id="IPR024344">
    <property type="entry name" value="MDMPI_metal-binding"/>
</dbReference>
<proteinExistence type="predicted"/>
<dbReference type="EMBL" id="CP023695">
    <property type="protein sequence ID" value="QEV20526.1"/>
    <property type="molecule type" value="Genomic_DNA"/>
</dbReference>
<name>A0A5J6HJX1_STRAD</name>
<feature type="domain" description="MDMPI C-terminal" evidence="1">
    <location>
        <begin position="150"/>
        <end position="254"/>
    </location>
</feature>
<keyword evidence="3" id="KW-0413">Isomerase</keyword>
<evidence type="ECO:0000313" key="4">
    <source>
        <dbReference type="Proteomes" id="UP000326553"/>
    </source>
</evidence>
<dbReference type="GO" id="GO:0016853">
    <property type="term" value="F:isomerase activity"/>
    <property type="evidence" value="ECO:0007669"/>
    <property type="project" value="UniProtKB-KW"/>
</dbReference>
<dbReference type="AlphaFoldDB" id="A0A5J6HJX1"/>
<reference evidence="3 4" key="1">
    <citation type="submission" date="2017-09" db="EMBL/GenBank/DDBJ databases">
        <authorList>
            <person name="Lee N."/>
            <person name="Cho B.-K."/>
        </authorList>
    </citation>
    <scope>NUCLEOTIDE SEQUENCE [LARGE SCALE GENOMIC DNA]</scope>
    <source>
        <strain evidence="3 4">ATCC 12461</strain>
    </source>
</reference>
<dbReference type="GO" id="GO:0046872">
    <property type="term" value="F:metal ion binding"/>
    <property type="evidence" value="ECO:0007669"/>
    <property type="project" value="InterPro"/>
</dbReference>
<evidence type="ECO:0000259" key="2">
    <source>
        <dbReference type="Pfam" id="PF11716"/>
    </source>
</evidence>
<dbReference type="NCBIfam" id="TIGR03083">
    <property type="entry name" value="maleylpyruvate isomerase family mycothiol-dependent enzyme"/>
    <property type="match status" value="1"/>
</dbReference>
<dbReference type="InterPro" id="IPR017517">
    <property type="entry name" value="Maleyloyr_isom"/>
</dbReference>
<dbReference type="RefSeq" id="WP_055534616.1">
    <property type="nucleotide sequence ID" value="NZ_CP023695.1"/>
</dbReference>
<sequence length="263" mass="28918">MTTLSHDRYCAEVTTQIDLLRATLRGADLSVTVPTCPDWTLSQLARHMGGAVRWSERLVATRAERNIPDEDVPDARGPESDDPAALDRWLADTAALGERTFRTAGADAPAWSWAGDHTAGFWARRMTHELAIHRADAAIAAGVAYEIAPDVAADAIDEWLDLVRLTQLTDPEDSASELKGGGRSLHLHATDAPPGLNAEWLIEFGEDGFTWRRGHAKATVALRGPLTEVLLAFYRRRSLDAGRVEVVGERELLDFWLERATFG</sequence>
<dbReference type="KEGG" id="salw:CP975_25960"/>
<dbReference type="PANTHER" id="PTHR40758">
    <property type="entry name" value="CONSERVED PROTEIN"/>
    <property type="match status" value="1"/>
</dbReference>
<keyword evidence="4" id="KW-1185">Reference proteome</keyword>
<accession>A0A5J6HJX1</accession>
<evidence type="ECO:0000259" key="1">
    <source>
        <dbReference type="Pfam" id="PF07398"/>
    </source>
</evidence>
<dbReference type="Pfam" id="PF11716">
    <property type="entry name" value="MDMPI_N"/>
    <property type="match status" value="1"/>
</dbReference>
<organism evidence="3 4">
    <name type="scientific">Streptomyces alboniger</name>
    <dbReference type="NCBI Taxonomy" id="132473"/>
    <lineage>
        <taxon>Bacteria</taxon>
        <taxon>Bacillati</taxon>
        <taxon>Actinomycetota</taxon>
        <taxon>Actinomycetes</taxon>
        <taxon>Kitasatosporales</taxon>
        <taxon>Streptomycetaceae</taxon>
        <taxon>Streptomyces</taxon>
        <taxon>Streptomyces aurantiacus group</taxon>
    </lineage>
</organism>
<evidence type="ECO:0000313" key="3">
    <source>
        <dbReference type="EMBL" id="QEV20526.1"/>
    </source>
</evidence>
<dbReference type="InterPro" id="IPR010872">
    <property type="entry name" value="MDMPI_C-term_domain"/>
</dbReference>
<dbReference type="OrthoDB" id="3671213at2"/>
<gene>
    <name evidence="3" type="ORF">CP975_25960</name>
</gene>
<protein>
    <submittedName>
        <fullName evidence="3">Maleylpyruvate isomerase family mycothiol-dependent enzyme</fullName>
    </submittedName>
</protein>
<dbReference type="Proteomes" id="UP000326553">
    <property type="component" value="Chromosome"/>
</dbReference>
<dbReference type="SUPFAM" id="SSF109854">
    <property type="entry name" value="DinB/YfiT-like putative metalloenzymes"/>
    <property type="match status" value="1"/>
</dbReference>
<dbReference type="GO" id="GO:0005886">
    <property type="term" value="C:plasma membrane"/>
    <property type="evidence" value="ECO:0007669"/>
    <property type="project" value="TreeGrafter"/>
</dbReference>
<dbReference type="Pfam" id="PF07398">
    <property type="entry name" value="MDMPI_C"/>
    <property type="match status" value="1"/>
</dbReference>
<dbReference type="PANTHER" id="PTHR40758:SF1">
    <property type="entry name" value="CONSERVED PROTEIN"/>
    <property type="match status" value="1"/>
</dbReference>
<keyword evidence="3" id="KW-0670">Pyruvate</keyword>
<dbReference type="InterPro" id="IPR034660">
    <property type="entry name" value="DinB/YfiT-like"/>
</dbReference>